<comment type="caution">
    <text evidence="2">The sequence shown here is derived from an EMBL/GenBank/DDBJ whole genome shotgun (WGS) entry which is preliminary data.</text>
</comment>
<evidence type="ECO:0000313" key="2">
    <source>
        <dbReference type="EMBL" id="KGM13757.1"/>
    </source>
</evidence>
<gene>
    <name evidence="2" type="ORF">N869_10410</name>
</gene>
<dbReference type="RefSeq" id="WP_035058395.1">
    <property type="nucleotide sequence ID" value="NZ_AXCZ01000026.1"/>
</dbReference>
<name>A0A0A0C1F5_9CELL</name>
<reference evidence="2 3" key="1">
    <citation type="submission" date="2013-08" db="EMBL/GenBank/DDBJ databases">
        <title>Genome sequencing of Cellulomonas bogoriensis 69B4.</title>
        <authorList>
            <person name="Chen F."/>
            <person name="Li Y."/>
            <person name="Wang G."/>
        </authorList>
    </citation>
    <scope>NUCLEOTIDE SEQUENCE [LARGE SCALE GENOMIC DNA]</scope>
    <source>
        <strain evidence="2 3">69B4</strain>
    </source>
</reference>
<evidence type="ECO:0000313" key="3">
    <source>
        <dbReference type="Proteomes" id="UP000054314"/>
    </source>
</evidence>
<sequence>MQLITEVSGFLASLTSFLVWLPQVRRVWVERHDPSRLADESPTALAEMPLLEAAMSSDDVRPVGPSDPEPVASPEDFARAV</sequence>
<evidence type="ECO:0000256" key="1">
    <source>
        <dbReference type="SAM" id="MobiDB-lite"/>
    </source>
</evidence>
<dbReference type="Proteomes" id="UP000054314">
    <property type="component" value="Unassembled WGS sequence"/>
</dbReference>
<organism evidence="2 3">
    <name type="scientific">Cellulomonas bogoriensis 69B4 = DSM 16987</name>
    <dbReference type="NCBI Taxonomy" id="1386082"/>
    <lineage>
        <taxon>Bacteria</taxon>
        <taxon>Bacillati</taxon>
        <taxon>Actinomycetota</taxon>
        <taxon>Actinomycetes</taxon>
        <taxon>Micrococcales</taxon>
        <taxon>Cellulomonadaceae</taxon>
        <taxon>Cellulomonas</taxon>
    </lineage>
</organism>
<keyword evidence="3" id="KW-1185">Reference proteome</keyword>
<dbReference type="AlphaFoldDB" id="A0A0A0C1F5"/>
<dbReference type="EMBL" id="AXCZ01000026">
    <property type="protein sequence ID" value="KGM13757.1"/>
    <property type="molecule type" value="Genomic_DNA"/>
</dbReference>
<proteinExistence type="predicted"/>
<accession>A0A0A0C1F5</accession>
<dbReference type="OrthoDB" id="5109833at2"/>
<feature type="region of interest" description="Disordered" evidence="1">
    <location>
        <begin position="56"/>
        <end position="81"/>
    </location>
</feature>
<protein>
    <submittedName>
        <fullName evidence="2">Uncharacterized protein</fullName>
    </submittedName>
</protein>